<dbReference type="SUPFAM" id="SSF53335">
    <property type="entry name" value="S-adenosyl-L-methionine-dependent methyltransferases"/>
    <property type="match status" value="1"/>
</dbReference>
<accession>A0A0F8X019</accession>
<organism evidence="2">
    <name type="scientific">marine sediment metagenome</name>
    <dbReference type="NCBI Taxonomy" id="412755"/>
    <lineage>
        <taxon>unclassified sequences</taxon>
        <taxon>metagenomes</taxon>
        <taxon>ecological metagenomes</taxon>
    </lineage>
</organism>
<comment type="caution">
    <text evidence="2">The sequence shown here is derived from an EMBL/GenBank/DDBJ whole genome shotgun (WGS) entry which is preliminary data.</text>
</comment>
<dbReference type="PANTHER" id="PTHR36973">
    <property type="entry name" value="SLL1456 PROTEIN-RELATED"/>
    <property type="match status" value="1"/>
</dbReference>
<evidence type="ECO:0000259" key="1">
    <source>
        <dbReference type="Pfam" id="PF05050"/>
    </source>
</evidence>
<dbReference type="InterPro" id="IPR006342">
    <property type="entry name" value="FkbM_mtfrase"/>
</dbReference>
<protein>
    <recommendedName>
        <fullName evidence="1">Methyltransferase FkbM domain-containing protein</fullName>
    </recommendedName>
</protein>
<feature type="domain" description="Methyltransferase FkbM" evidence="1">
    <location>
        <begin position="25"/>
        <end position="181"/>
    </location>
</feature>
<dbReference type="Pfam" id="PF05050">
    <property type="entry name" value="Methyltransf_21"/>
    <property type="match status" value="1"/>
</dbReference>
<dbReference type="Gene3D" id="3.40.50.150">
    <property type="entry name" value="Vaccinia Virus protein VP39"/>
    <property type="match status" value="1"/>
</dbReference>
<feature type="non-terminal residue" evidence="2">
    <location>
        <position position="183"/>
    </location>
</feature>
<reference evidence="2" key="1">
    <citation type="journal article" date="2015" name="Nature">
        <title>Complex archaea that bridge the gap between prokaryotes and eukaryotes.</title>
        <authorList>
            <person name="Spang A."/>
            <person name="Saw J.H."/>
            <person name="Jorgensen S.L."/>
            <person name="Zaremba-Niedzwiedzka K."/>
            <person name="Martijn J."/>
            <person name="Lind A.E."/>
            <person name="van Eijk R."/>
            <person name="Schleper C."/>
            <person name="Guy L."/>
            <person name="Ettema T.J."/>
        </authorList>
    </citation>
    <scope>NUCLEOTIDE SEQUENCE</scope>
</reference>
<evidence type="ECO:0000313" key="2">
    <source>
        <dbReference type="EMBL" id="KKK62253.1"/>
    </source>
</evidence>
<proteinExistence type="predicted"/>
<gene>
    <name evidence="2" type="ORF">LCGC14_3006170</name>
</gene>
<sequence>MKHFGHDLSDEEIRGIAGDSPVMLEIGSHEGADTVKFLAAMPGIRLYCFEPYQPPIVRFKQAVGDDDRVSLYEKAVADCDGPALFYASTGKAGDRKDWDFSGSLRKPTGHFKRSPEILFKPPEPVPCTRLDTWLASNPHIHAIDFIWADVQGGQRALIAGGRRALAIARYLYIECHSTPLYDG</sequence>
<dbReference type="NCBIfam" id="TIGR01444">
    <property type="entry name" value="fkbM_fam"/>
    <property type="match status" value="1"/>
</dbReference>
<dbReference type="AlphaFoldDB" id="A0A0F8X019"/>
<dbReference type="EMBL" id="LAZR01062082">
    <property type="protein sequence ID" value="KKK62253.1"/>
    <property type="molecule type" value="Genomic_DNA"/>
</dbReference>
<dbReference type="PANTHER" id="PTHR36973:SF4">
    <property type="entry name" value="NODULATION PROTEIN"/>
    <property type="match status" value="1"/>
</dbReference>
<dbReference type="InterPro" id="IPR053188">
    <property type="entry name" value="FkbM_Methyltransferase"/>
</dbReference>
<dbReference type="GO" id="GO:0008171">
    <property type="term" value="F:O-methyltransferase activity"/>
    <property type="evidence" value="ECO:0007669"/>
    <property type="project" value="TreeGrafter"/>
</dbReference>
<dbReference type="InterPro" id="IPR029063">
    <property type="entry name" value="SAM-dependent_MTases_sf"/>
</dbReference>
<name>A0A0F8X019_9ZZZZ</name>